<evidence type="ECO:0000313" key="3">
    <source>
        <dbReference type="Proteomes" id="UP000605846"/>
    </source>
</evidence>
<gene>
    <name evidence="2" type="ORF">EC973_007894</name>
</gene>
<dbReference type="PANTHER" id="PTHR47815">
    <property type="entry name" value="UNIVERSAL STRESS PROTEIN A FAMILY PROTEIN C25B2.10"/>
    <property type="match status" value="1"/>
</dbReference>
<dbReference type="InterPro" id="IPR014729">
    <property type="entry name" value="Rossmann-like_a/b/a_fold"/>
</dbReference>
<evidence type="ECO:0000313" key="2">
    <source>
        <dbReference type="EMBL" id="KAF7727196.1"/>
    </source>
</evidence>
<dbReference type="EMBL" id="JABAYA010000062">
    <property type="protein sequence ID" value="KAF7727196.1"/>
    <property type="molecule type" value="Genomic_DNA"/>
</dbReference>
<organism evidence="2 3">
    <name type="scientific">Apophysomyces ossiformis</name>
    <dbReference type="NCBI Taxonomy" id="679940"/>
    <lineage>
        <taxon>Eukaryota</taxon>
        <taxon>Fungi</taxon>
        <taxon>Fungi incertae sedis</taxon>
        <taxon>Mucoromycota</taxon>
        <taxon>Mucoromycotina</taxon>
        <taxon>Mucoromycetes</taxon>
        <taxon>Mucorales</taxon>
        <taxon>Mucorineae</taxon>
        <taxon>Mucoraceae</taxon>
        <taxon>Apophysomyces</taxon>
    </lineage>
</organism>
<feature type="compositionally biased region" description="Polar residues" evidence="1">
    <location>
        <begin position="261"/>
        <end position="270"/>
    </location>
</feature>
<dbReference type="Proteomes" id="UP000605846">
    <property type="component" value="Unassembled WGS sequence"/>
</dbReference>
<dbReference type="AlphaFoldDB" id="A0A8H7BLQ6"/>
<reference evidence="2" key="1">
    <citation type="submission" date="2020-01" db="EMBL/GenBank/DDBJ databases">
        <title>Genome Sequencing of Three Apophysomyces-Like Fungal Strains Confirms a Novel Fungal Genus in the Mucoromycota with divergent Burkholderia-like Endosymbiotic Bacteria.</title>
        <authorList>
            <person name="Stajich J.E."/>
            <person name="Macias A.M."/>
            <person name="Carter-House D."/>
            <person name="Lovett B."/>
            <person name="Kasson L.R."/>
            <person name="Berry K."/>
            <person name="Grigoriev I."/>
            <person name="Chang Y."/>
            <person name="Spatafora J."/>
            <person name="Kasson M.T."/>
        </authorList>
    </citation>
    <scope>NUCLEOTIDE SEQUENCE</scope>
    <source>
        <strain evidence="2">NRRL A-21654</strain>
    </source>
</reference>
<dbReference type="Gene3D" id="3.40.50.620">
    <property type="entry name" value="HUPs"/>
    <property type="match status" value="1"/>
</dbReference>
<dbReference type="PANTHER" id="PTHR47815:SF1">
    <property type="entry name" value="UNIVERSAL STRESS PROTEIN A FAMILY PROTEIN C25B2.10"/>
    <property type="match status" value="1"/>
</dbReference>
<feature type="compositionally biased region" description="Low complexity" evidence="1">
    <location>
        <begin position="281"/>
        <end position="302"/>
    </location>
</feature>
<comment type="caution">
    <text evidence="2">The sequence shown here is derived from an EMBL/GenBank/DDBJ whole genome shotgun (WGS) entry which is preliminary data.</text>
</comment>
<evidence type="ECO:0008006" key="4">
    <source>
        <dbReference type="Google" id="ProtNLM"/>
    </source>
</evidence>
<feature type="region of interest" description="Disordered" evidence="1">
    <location>
        <begin position="260"/>
        <end position="302"/>
    </location>
</feature>
<protein>
    <recommendedName>
        <fullName evidence="4">UspA domain-containing protein</fullName>
    </recommendedName>
</protein>
<name>A0A8H7BLQ6_9FUNG</name>
<evidence type="ECO:0000256" key="1">
    <source>
        <dbReference type="SAM" id="MobiDB-lite"/>
    </source>
</evidence>
<keyword evidence="3" id="KW-1185">Reference proteome</keyword>
<dbReference type="SUPFAM" id="SSF52402">
    <property type="entry name" value="Adenine nucleotide alpha hydrolases-like"/>
    <property type="match status" value="1"/>
</dbReference>
<proteinExistence type="predicted"/>
<dbReference type="OrthoDB" id="843225at2759"/>
<sequence>MNDSVIPSLRKRVDPSIASTNHHQRQLAFREPNGDDGHNGHSPPIVSPNQQHRPRRHSILSTSGTRDDRLALYSDYNTYHRRVSFDNIANLPRAAQSFTLKHKSKGFKKHHNARTFLVAVDLREGTIDPIQFVVHSLMDDGDELIVVCACTDRDCNKEKWTFTTTSCRQKANEIMNHVITIHRRDDKISIVIELVFAKPETALQNMIDLYQPSLVVLGNRAKLSPFAHVFSGTGIFKSALKHTRTPVLLVREHPSTLRRLSANSDPLDTFSSEDKWSDSLTTVPSTSGPGSSPMTAPEHNATTTFPTAATTTTHSSTLASCFSSIRSSVLHFTKSILLPCFNQ</sequence>
<accession>A0A8H7BLQ6</accession>
<feature type="region of interest" description="Disordered" evidence="1">
    <location>
        <begin position="1"/>
        <end position="64"/>
    </location>
</feature>